<organism evidence="8 9">
    <name type="scientific">Bradyrhizobium forestalis</name>
    <dbReference type="NCBI Taxonomy" id="1419263"/>
    <lineage>
        <taxon>Bacteria</taxon>
        <taxon>Pseudomonadati</taxon>
        <taxon>Pseudomonadota</taxon>
        <taxon>Alphaproteobacteria</taxon>
        <taxon>Hyphomicrobiales</taxon>
        <taxon>Nitrobacteraceae</taxon>
        <taxon>Bradyrhizobium</taxon>
    </lineage>
</organism>
<dbReference type="InterPro" id="IPR027385">
    <property type="entry name" value="Beta-barrel_OMP"/>
</dbReference>
<dbReference type="PANTHER" id="PTHR34001:SF3">
    <property type="entry name" value="BLL7405 PROTEIN"/>
    <property type="match status" value="1"/>
</dbReference>
<sequence length="242" mass="26089">MKMSRILSASVIVVCILRPAFGADSAPRQIYKALPPTEIAAAYYDWSGFYAGLNHGWGSSQNSWYLNGTTPEGSHDASGGTLGAQIGHRWQVGRTVFGVEGRANWSDFNGSNNSEWSNAKNQTALSKVGLFTGHLGYAFGEALLYATAGAAVTSTSYKIYSDVTGQQLATADIVRWGLAVGGGIDVKLATNWFLGLEYNHLFLPDNDVNFSNAFGTDRIHQGVDLVTARLNYKFGDPMAAFK</sequence>
<evidence type="ECO:0000256" key="2">
    <source>
        <dbReference type="ARBA" id="ARBA00022729"/>
    </source>
</evidence>
<comment type="similarity">
    <text evidence="5">Belongs to the Omp25/RopB family.</text>
</comment>
<comment type="caution">
    <text evidence="8">The sequence shown here is derived from an EMBL/GenBank/DDBJ whole genome shotgun (WGS) entry which is preliminary data.</text>
</comment>
<evidence type="ECO:0000259" key="7">
    <source>
        <dbReference type="Pfam" id="PF13505"/>
    </source>
</evidence>
<feature type="signal peptide" evidence="6">
    <location>
        <begin position="1"/>
        <end position="22"/>
    </location>
</feature>
<keyword evidence="4" id="KW-0998">Cell outer membrane</keyword>
<dbReference type="InterPro" id="IPR051692">
    <property type="entry name" value="OMP-like"/>
</dbReference>
<proteinExistence type="inferred from homology"/>
<protein>
    <recommendedName>
        <fullName evidence="7">Outer membrane protein beta-barrel domain-containing protein</fullName>
    </recommendedName>
</protein>
<evidence type="ECO:0000256" key="5">
    <source>
        <dbReference type="ARBA" id="ARBA00038306"/>
    </source>
</evidence>
<dbReference type="Proteomes" id="UP000231194">
    <property type="component" value="Unassembled WGS sequence"/>
</dbReference>
<dbReference type="RefSeq" id="WP_100233432.1">
    <property type="nucleotide sequence ID" value="NZ_PGVG01000015.1"/>
</dbReference>
<keyword evidence="3" id="KW-0472">Membrane</keyword>
<reference evidence="8 9" key="1">
    <citation type="submission" date="2017-11" db="EMBL/GenBank/DDBJ databases">
        <title>Bradyrhizobium forestalis sp. nov., an efficient nitrogen-fixing bacterium isolated from nodules of forest legume species in the Amazon.</title>
        <authorList>
            <person name="Costa E.M."/>
            <person name="Guimaraes A."/>
            <person name="Carvalho T.S."/>
            <person name="Rodrigues T.L."/>
            <person name="Ribeiro P.R.A."/>
            <person name="Lebbe L."/>
            <person name="Willems A."/>
            <person name="Moreira F.M.S."/>
        </authorList>
    </citation>
    <scope>NUCLEOTIDE SEQUENCE [LARGE SCALE GENOMIC DNA]</scope>
    <source>
        <strain evidence="8 9">INPA54B</strain>
    </source>
</reference>
<accession>A0A2M8R711</accession>
<dbReference type="OrthoDB" id="8016903at2"/>
<evidence type="ECO:0000256" key="4">
    <source>
        <dbReference type="ARBA" id="ARBA00023237"/>
    </source>
</evidence>
<dbReference type="Gene3D" id="2.40.160.20">
    <property type="match status" value="1"/>
</dbReference>
<dbReference type="Pfam" id="PF13505">
    <property type="entry name" value="OMP_b-brl"/>
    <property type="match status" value="1"/>
</dbReference>
<evidence type="ECO:0000256" key="3">
    <source>
        <dbReference type="ARBA" id="ARBA00023136"/>
    </source>
</evidence>
<comment type="subcellular location">
    <subcellularLocation>
        <location evidence="1">Cell outer membrane</location>
    </subcellularLocation>
</comment>
<feature type="chain" id="PRO_5014928767" description="Outer membrane protein beta-barrel domain-containing protein" evidence="6">
    <location>
        <begin position="23"/>
        <end position="242"/>
    </location>
</feature>
<dbReference type="GO" id="GO:0009279">
    <property type="term" value="C:cell outer membrane"/>
    <property type="evidence" value="ECO:0007669"/>
    <property type="project" value="UniProtKB-SubCell"/>
</dbReference>
<dbReference type="PANTHER" id="PTHR34001">
    <property type="entry name" value="BLL7405 PROTEIN"/>
    <property type="match status" value="1"/>
</dbReference>
<evidence type="ECO:0000256" key="1">
    <source>
        <dbReference type="ARBA" id="ARBA00004442"/>
    </source>
</evidence>
<dbReference type="EMBL" id="PGVG01000015">
    <property type="protein sequence ID" value="PJG53580.1"/>
    <property type="molecule type" value="Genomic_DNA"/>
</dbReference>
<evidence type="ECO:0000313" key="9">
    <source>
        <dbReference type="Proteomes" id="UP000231194"/>
    </source>
</evidence>
<evidence type="ECO:0000256" key="6">
    <source>
        <dbReference type="SAM" id="SignalP"/>
    </source>
</evidence>
<keyword evidence="2 6" id="KW-0732">Signal</keyword>
<keyword evidence="9" id="KW-1185">Reference proteome</keyword>
<dbReference type="InterPro" id="IPR011250">
    <property type="entry name" value="OMP/PagP_B-barrel"/>
</dbReference>
<dbReference type="SUPFAM" id="SSF56925">
    <property type="entry name" value="OMPA-like"/>
    <property type="match status" value="1"/>
</dbReference>
<name>A0A2M8R711_9BRAD</name>
<dbReference type="AlphaFoldDB" id="A0A2M8R711"/>
<gene>
    <name evidence="8" type="ORF">CVM73_19035</name>
</gene>
<feature type="domain" description="Outer membrane protein beta-barrel" evidence="7">
    <location>
        <begin position="40"/>
        <end position="212"/>
    </location>
</feature>
<evidence type="ECO:0000313" key="8">
    <source>
        <dbReference type="EMBL" id="PJG53580.1"/>
    </source>
</evidence>